<proteinExistence type="predicted"/>
<dbReference type="Gene3D" id="3.40.50.80">
    <property type="entry name" value="Nucleotide-binding domain of ferredoxin-NADP reductase (FNR) module"/>
    <property type="match status" value="1"/>
</dbReference>
<dbReference type="InterPro" id="IPR013113">
    <property type="entry name" value="SIP_FAD-bd"/>
</dbReference>
<dbReference type="Pfam" id="PF04954">
    <property type="entry name" value="SIP"/>
    <property type="match status" value="1"/>
</dbReference>
<name>A0A1H5KL13_9ACTN</name>
<dbReference type="CDD" id="cd06193">
    <property type="entry name" value="siderophore_interacting"/>
    <property type="match status" value="1"/>
</dbReference>
<dbReference type="InterPro" id="IPR007037">
    <property type="entry name" value="SIP_rossman_dom"/>
</dbReference>
<reference evidence="4" key="1">
    <citation type="submission" date="2016-10" db="EMBL/GenBank/DDBJ databases">
        <authorList>
            <person name="Varghese N."/>
            <person name="Submissions S."/>
        </authorList>
    </citation>
    <scope>NUCLEOTIDE SEQUENCE [LARGE SCALE GENOMIC DNA]</scope>
    <source>
        <strain evidence="4">DSM 45237</strain>
    </source>
</reference>
<dbReference type="InterPro" id="IPR039374">
    <property type="entry name" value="SIP_fam"/>
</dbReference>
<organism evidence="3 4">
    <name type="scientific">Jiangella alba</name>
    <dbReference type="NCBI Taxonomy" id="561176"/>
    <lineage>
        <taxon>Bacteria</taxon>
        <taxon>Bacillati</taxon>
        <taxon>Actinomycetota</taxon>
        <taxon>Actinomycetes</taxon>
        <taxon>Jiangellales</taxon>
        <taxon>Jiangellaceae</taxon>
        <taxon>Jiangella</taxon>
    </lineage>
</organism>
<dbReference type="InterPro" id="IPR017938">
    <property type="entry name" value="Riboflavin_synthase-like_b-brl"/>
</dbReference>
<dbReference type="PANTHER" id="PTHR30157">
    <property type="entry name" value="FERRIC REDUCTASE, NADPH-DEPENDENT"/>
    <property type="match status" value="1"/>
</dbReference>
<accession>A0A1H5KL13</accession>
<gene>
    <name evidence="3" type="ORF">SAMN04488561_2128</name>
</gene>
<protein>
    <submittedName>
        <fullName evidence="3">NADPH-dependent ferric siderophore reductase, contains FAD-binding and SIP domains</fullName>
    </submittedName>
</protein>
<evidence type="ECO:0000256" key="1">
    <source>
        <dbReference type="SAM" id="MobiDB-lite"/>
    </source>
</evidence>
<dbReference type="InterPro" id="IPR039261">
    <property type="entry name" value="FNR_nucleotide-bd"/>
</dbReference>
<dbReference type="InterPro" id="IPR017927">
    <property type="entry name" value="FAD-bd_FR_type"/>
</dbReference>
<dbReference type="PROSITE" id="PS51384">
    <property type="entry name" value="FAD_FR"/>
    <property type="match status" value="1"/>
</dbReference>
<evidence type="ECO:0000313" key="3">
    <source>
        <dbReference type="EMBL" id="SEE65453.1"/>
    </source>
</evidence>
<evidence type="ECO:0000259" key="2">
    <source>
        <dbReference type="PROSITE" id="PS51384"/>
    </source>
</evidence>
<dbReference type="Pfam" id="PF08021">
    <property type="entry name" value="FAD_binding_9"/>
    <property type="match status" value="1"/>
</dbReference>
<evidence type="ECO:0000313" key="4">
    <source>
        <dbReference type="Proteomes" id="UP000181980"/>
    </source>
</evidence>
<dbReference type="RefSeq" id="WP_069112894.1">
    <property type="nucleotide sequence ID" value="NZ_FNUC01000003.1"/>
</dbReference>
<sequence length="267" mass="28631">MRAPEDRDDPGPKVAAHHRSGSGVTRIPYPIGVRAVAVRRREQVTPRMLRLTLGGPGLAGFHTYHADDHVKIVFPDGDGVLRAPVPNDRQLLDWPRPLPPTRDYTIRRFDPDGLEVDLDVVLHDGGLASTWAAGVEIGDEVTIAGPPGGKAFPYTYDHYVFAVDATGLPAVARWLESAPAGVSADVVVADEGDYPVPGGERVTVHRPVAGTALAATVDALPRPPGRTFLFAAGEAGDVKPLRSWRRGEADALVTGYWKRGIAGHDED</sequence>
<keyword evidence="4" id="KW-1185">Reference proteome</keyword>
<dbReference type="GO" id="GO:0016491">
    <property type="term" value="F:oxidoreductase activity"/>
    <property type="evidence" value="ECO:0007669"/>
    <property type="project" value="InterPro"/>
</dbReference>
<dbReference type="AlphaFoldDB" id="A0A1H5KL13"/>
<dbReference type="PANTHER" id="PTHR30157:SF0">
    <property type="entry name" value="NADPH-DEPENDENT FERRIC-CHELATE REDUCTASE"/>
    <property type="match status" value="1"/>
</dbReference>
<dbReference type="Gene3D" id="2.40.30.10">
    <property type="entry name" value="Translation factors"/>
    <property type="match status" value="1"/>
</dbReference>
<feature type="domain" description="FAD-binding FR-type" evidence="2">
    <location>
        <begin position="31"/>
        <end position="153"/>
    </location>
</feature>
<feature type="region of interest" description="Disordered" evidence="1">
    <location>
        <begin position="1"/>
        <end position="25"/>
    </location>
</feature>
<dbReference type="Proteomes" id="UP000181980">
    <property type="component" value="Unassembled WGS sequence"/>
</dbReference>
<dbReference type="EMBL" id="FNUC01000003">
    <property type="protein sequence ID" value="SEE65453.1"/>
    <property type="molecule type" value="Genomic_DNA"/>
</dbReference>
<dbReference type="SUPFAM" id="SSF63380">
    <property type="entry name" value="Riboflavin synthase domain-like"/>
    <property type="match status" value="1"/>
</dbReference>
<dbReference type="STRING" id="561176.SAMN04488561_2128"/>
<dbReference type="OrthoDB" id="3211041at2"/>